<evidence type="ECO:0000259" key="9">
    <source>
        <dbReference type="PROSITE" id="PS50011"/>
    </source>
</evidence>
<evidence type="ECO:0000256" key="3">
    <source>
        <dbReference type="ARBA" id="ARBA00022692"/>
    </source>
</evidence>
<feature type="non-terminal residue" evidence="10">
    <location>
        <position position="100"/>
    </location>
</feature>
<reference evidence="10 11" key="1">
    <citation type="journal article" date="2018" name="Front. Plant Sci.">
        <title>Red Clover (Trifolium pratense) and Zigzag Clover (T. medium) - A Picture of Genomic Similarities and Differences.</title>
        <authorList>
            <person name="Dluhosova J."/>
            <person name="Istvanek J."/>
            <person name="Nedelnik J."/>
            <person name="Repkova J."/>
        </authorList>
    </citation>
    <scope>NUCLEOTIDE SEQUENCE [LARGE SCALE GENOMIC DNA]</scope>
    <source>
        <strain evidence="11">cv. 10/8</strain>
        <tissue evidence="10">Leaf</tissue>
    </source>
</reference>
<keyword evidence="8" id="KW-0067">ATP-binding</keyword>
<dbReference type="GO" id="GO:0004674">
    <property type="term" value="F:protein serine/threonine kinase activity"/>
    <property type="evidence" value="ECO:0007669"/>
    <property type="project" value="UniProtKB-KW"/>
</dbReference>
<dbReference type="Proteomes" id="UP000265520">
    <property type="component" value="Unassembled WGS sequence"/>
</dbReference>
<dbReference type="PROSITE" id="PS50011">
    <property type="entry name" value="PROTEIN_KINASE_DOM"/>
    <property type="match status" value="1"/>
</dbReference>
<keyword evidence="2" id="KW-0723">Serine/threonine-protein kinase</keyword>
<evidence type="ECO:0000256" key="2">
    <source>
        <dbReference type="ARBA" id="ARBA00022527"/>
    </source>
</evidence>
<dbReference type="AlphaFoldDB" id="A0A392MJA6"/>
<keyword evidence="6" id="KW-0472">Membrane</keyword>
<dbReference type="SUPFAM" id="SSF56112">
    <property type="entry name" value="Protein kinase-like (PK-like)"/>
    <property type="match status" value="1"/>
</dbReference>
<dbReference type="PANTHER" id="PTHR27009">
    <property type="entry name" value="RUST RESISTANCE KINASE LR10-RELATED"/>
    <property type="match status" value="1"/>
</dbReference>
<feature type="domain" description="Protein kinase" evidence="9">
    <location>
        <begin position="3"/>
        <end position="100"/>
    </location>
</feature>
<keyword evidence="3" id="KW-0812">Transmembrane</keyword>
<evidence type="ECO:0000256" key="8">
    <source>
        <dbReference type="PROSITE-ProRule" id="PRU10141"/>
    </source>
</evidence>
<dbReference type="InterPro" id="IPR045874">
    <property type="entry name" value="LRK10/LRL21-25-like"/>
</dbReference>
<dbReference type="EMBL" id="LXQA010010164">
    <property type="protein sequence ID" value="MCH86344.1"/>
    <property type="molecule type" value="Genomic_DNA"/>
</dbReference>
<dbReference type="InterPro" id="IPR011009">
    <property type="entry name" value="Kinase-like_dom_sf"/>
</dbReference>
<comment type="subcellular location">
    <subcellularLocation>
        <location evidence="1">Membrane</location>
        <topology evidence="1">Single-pass type I membrane protein</topology>
    </subcellularLocation>
</comment>
<keyword evidence="11" id="KW-1185">Reference proteome</keyword>
<keyword evidence="10" id="KW-0808">Transferase</keyword>
<keyword evidence="5" id="KW-1133">Transmembrane helix</keyword>
<organism evidence="10 11">
    <name type="scientific">Trifolium medium</name>
    <dbReference type="NCBI Taxonomy" id="97028"/>
    <lineage>
        <taxon>Eukaryota</taxon>
        <taxon>Viridiplantae</taxon>
        <taxon>Streptophyta</taxon>
        <taxon>Embryophyta</taxon>
        <taxon>Tracheophyta</taxon>
        <taxon>Spermatophyta</taxon>
        <taxon>Magnoliopsida</taxon>
        <taxon>eudicotyledons</taxon>
        <taxon>Gunneridae</taxon>
        <taxon>Pentapetalae</taxon>
        <taxon>rosids</taxon>
        <taxon>fabids</taxon>
        <taxon>Fabales</taxon>
        <taxon>Fabaceae</taxon>
        <taxon>Papilionoideae</taxon>
        <taxon>50 kb inversion clade</taxon>
        <taxon>NPAAA clade</taxon>
        <taxon>Hologalegina</taxon>
        <taxon>IRL clade</taxon>
        <taxon>Trifolieae</taxon>
        <taxon>Trifolium</taxon>
    </lineage>
</organism>
<dbReference type="GO" id="GO:0005524">
    <property type="term" value="F:ATP binding"/>
    <property type="evidence" value="ECO:0007669"/>
    <property type="project" value="UniProtKB-UniRule"/>
</dbReference>
<dbReference type="PROSITE" id="PS00107">
    <property type="entry name" value="PROTEIN_KINASE_ATP"/>
    <property type="match status" value="1"/>
</dbReference>
<evidence type="ECO:0000256" key="5">
    <source>
        <dbReference type="ARBA" id="ARBA00022989"/>
    </source>
</evidence>
<evidence type="ECO:0000256" key="6">
    <source>
        <dbReference type="ARBA" id="ARBA00023136"/>
    </source>
</evidence>
<evidence type="ECO:0000256" key="4">
    <source>
        <dbReference type="ARBA" id="ARBA00022729"/>
    </source>
</evidence>
<keyword evidence="7" id="KW-0325">Glycoprotein</keyword>
<dbReference type="InterPro" id="IPR017441">
    <property type="entry name" value="Protein_kinase_ATP_BS"/>
</dbReference>
<protein>
    <submittedName>
        <fullName evidence="10">Receptor-like kinase</fullName>
    </submittedName>
</protein>
<evidence type="ECO:0000313" key="10">
    <source>
        <dbReference type="EMBL" id="MCH86344.1"/>
    </source>
</evidence>
<accession>A0A392MJA6</accession>
<proteinExistence type="predicted"/>
<sequence length="100" mass="10976">MTNSFKDKLGQGGFGVVYKGKLFNDCPVAVKILSRSKGNGEEFINEISDFGLAKLCLRKESIISMSDARGTMGLELGSDLRPDGIMDTEEDEIARRMIIV</sequence>
<gene>
    <name evidence="10" type="ORF">A2U01_0007199</name>
</gene>
<dbReference type="GO" id="GO:0016020">
    <property type="term" value="C:membrane"/>
    <property type="evidence" value="ECO:0007669"/>
    <property type="project" value="UniProtKB-SubCell"/>
</dbReference>
<keyword evidence="8" id="KW-0547">Nucleotide-binding</keyword>
<keyword evidence="10" id="KW-0675">Receptor</keyword>
<feature type="binding site" evidence="8">
    <location>
        <position position="31"/>
    </location>
    <ligand>
        <name>ATP</name>
        <dbReference type="ChEBI" id="CHEBI:30616"/>
    </ligand>
</feature>
<evidence type="ECO:0000256" key="1">
    <source>
        <dbReference type="ARBA" id="ARBA00004479"/>
    </source>
</evidence>
<dbReference type="InterPro" id="IPR001245">
    <property type="entry name" value="Ser-Thr/Tyr_kinase_cat_dom"/>
</dbReference>
<keyword evidence="4" id="KW-0732">Signal</keyword>
<dbReference type="Gene3D" id="3.30.200.20">
    <property type="entry name" value="Phosphorylase Kinase, domain 1"/>
    <property type="match status" value="1"/>
</dbReference>
<evidence type="ECO:0000313" key="11">
    <source>
        <dbReference type="Proteomes" id="UP000265520"/>
    </source>
</evidence>
<name>A0A392MJA6_9FABA</name>
<dbReference type="InterPro" id="IPR000719">
    <property type="entry name" value="Prot_kinase_dom"/>
</dbReference>
<dbReference type="Pfam" id="PF07714">
    <property type="entry name" value="PK_Tyr_Ser-Thr"/>
    <property type="match status" value="1"/>
</dbReference>
<keyword evidence="10" id="KW-0418">Kinase</keyword>
<comment type="caution">
    <text evidence="10">The sequence shown here is derived from an EMBL/GenBank/DDBJ whole genome shotgun (WGS) entry which is preliminary data.</text>
</comment>
<evidence type="ECO:0000256" key="7">
    <source>
        <dbReference type="ARBA" id="ARBA00023180"/>
    </source>
</evidence>